<evidence type="ECO:0000256" key="3">
    <source>
        <dbReference type="ARBA" id="ARBA00022679"/>
    </source>
</evidence>
<dbReference type="KEGG" id="cuh:BJN34_33570"/>
<name>A0A1U9V2V2_CUPNE</name>
<evidence type="ECO:0000256" key="2">
    <source>
        <dbReference type="ARBA" id="ARBA00022603"/>
    </source>
</evidence>
<dbReference type="GO" id="GO:0032259">
    <property type="term" value="P:methylation"/>
    <property type="evidence" value="ECO:0007669"/>
    <property type="project" value="UniProtKB-KW"/>
</dbReference>
<dbReference type="InterPro" id="IPR051052">
    <property type="entry name" value="Diverse_substrate_MTase"/>
</dbReference>
<evidence type="ECO:0000313" key="5">
    <source>
        <dbReference type="EMBL" id="AQV98811.1"/>
    </source>
</evidence>
<dbReference type="OrthoDB" id="9797252at2"/>
<keyword evidence="3 5" id="KW-0808">Transferase</keyword>
<dbReference type="AlphaFoldDB" id="A0A1U9V2V2"/>
<reference evidence="6" key="1">
    <citation type="submission" date="2017-02" db="EMBL/GenBank/DDBJ databases">
        <title>Complete genome sequence of Cupriavidus necator strain NH9, a 3-chlorobenzoate degrader.</title>
        <authorList>
            <person name="Moriuchi R."/>
            <person name="Dohra H."/>
            <person name="Ogawa N."/>
        </authorList>
    </citation>
    <scope>NUCLEOTIDE SEQUENCE [LARGE SCALE GENOMIC DNA]</scope>
    <source>
        <strain evidence="6">NH9</strain>
    </source>
</reference>
<organism evidence="5 6">
    <name type="scientific">Cupriavidus necator</name>
    <name type="common">Alcaligenes eutrophus</name>
    <name type="synonym">Ralstonia eutropha</name>
    <dbReference type="NCBI Taxonomy" id="106590"/>
    <lineage>
        <taxon>Bacteria</taxon>
        <taxon>Pseudomonadati</taxon>
        <taxon>Pseudomonadota</taxon>
        <taxon>Betaproteobacteria</taxon>
        <taxon>Burkholderiales</taxon>
        <taxon>Burkholderiaceae</taxon>
        <taxon>Cupriavidus</taxon>
    </lineage>
</organism>
<dbReference type="GO" id="GO:0008757">
    <property type="term" value="F:S-adenosylmethionine-dependent methyltransferase activity"/>
    <property type="evidence" value="ECO:0007669"/>
    <property type="project" value="InterPro"/>
</dbReference>
<comment type="similarity">
    <text evidence="1">Belongs to the methyltransferase superfamily.</text>
</comment>
<protein>
    <submittedName>
        <fullName evidence="5">SAM-dependent methyltransferase</fullName>
    </submittedName>
</protein>
<evidence type="ECO:0000259" key="4">
    <source>
        <dbReference type="Pfam" id="PF08241"/>
    </source>
</evidence>
<sequence length="256" mass="27652">MTAIHEAAAQGFASHADTYARGRPEYPAEIDAWLRGTLGLHAGRTALDLGAGTGKFTRRLAETGATVIAVEPVAQMRAQLAAVLPSVQALEGSAEAIPLPDASVDAVVCAQAFHWFANAGAMAEIRRVLRPGGRLGLVWNVRDESVDWVAQLTAIMTPYEGDAPRFYKGDWKRVFPAEGFGPLALQSLPYAHVGAPQQVIVDRVMSVSFIASLPEAEQGRVRQRLQAVIEGHPALSERAEVAFPYRTEAYHCERIA</sequence>
<dbReference type="PANTHER" id="PTHR44942">
    <property type="entry name" value="METHYLTRANSF_11 DOMAIN-CONTAINING PROTEIN"/>
    <property type="match status" value="1"/>
</dbReference>
<dbReference type="PANTHER" id="PTHR44942:SF4">
    <property type="entry name" value="METHYLTRANSFERASE TYPE 11 DOMAIN-CONTAINING PROTEIN"/>
    <property type="match status" value="1"/>
</dbReference>
<proteinExistence type="inferred from homology"/>
<evidence type="ECO:0000256" key="1">
    <source>
        <dbReference type="ARBA" id="ARBA00008361"/>
    </source>
</evidence>
<feature type="domain" description="Methyltransferase type 11" evidence="4">
    <location>
        <begin position="47"/>
        <end position="135"/>
    </location>
</feature>
<dbReference type="InterPro" id="IPR029063">
    <property type="entry name" value="SAM-dependent_MTases_sf"/>
</dbReference>
<dbReference type="Gene3D" id="3.40.50.150">
    <property type="entry name" value="Vaccinia Virus protein VP39"/>
    <property type="match status" value="1"/>
</dbReference>
<accession>A0A1U9V2V2</accession>
<evidence type="ECO:0000313" key="6">
    <source>
        <dbReference type="Proteomes" id="UP000189627"/>
    </source>
</evidence>
<gene>
    <name evidence="5" type="ORF">BJN34_33570</name>
</gene>
<dbReference type="Proteomes" id="UP000189627">
    <property type="component" value="Chromosome 2"/>
</dbReference>
<dbReference type="RefSeq" id="WP_078201040.1">
    <property type="nucleotide sequence ID" value="NZ_CP017758.1"/>
</dbReference>
<dbReference type="InterPro" id="IPR013216">
    <property type="entry name" value="Methyltransf_11"/>
</dbReference>
<dbReference type="CDD" id="cd02440">
    <property type="entry name" value="AdoMet_MTases"/>
    <property type="match status" value="1"/>
</dbReference>
<dbReference type="SUPFAM" id="SSF53335">
    <property type="entry name" value="S-adenosyl-L-methionine-dependent methyltransferases"/>
    <property type="match status" value="1"/>
</dbReference>
<keyword evidence="2 5" id="KW-0489">Methyltransferase</keyword>
<dbReference type="Pfam" id="PF08241">
    <property type="entry name" value="Methyltransf_11"/>
    <property type="match status" value="1"/>
</dbReference>
<dbReference type="EMBL" id="CP017758">
    <property type="protein sequence ID" value="AQV98811.1"/>
    <property type="molecule type" value="Genomic_DNA"/>
</dbReference>